<feature type="domain" description="Xylanolytic transcriptional activator regulatory" evidence="7">
    <location>
        <begin position="287"/>
        <end position="365"/>
    </location>
</feature>
<dbReference type="Pfam" id="PF04082">
    <property type="entry name" value="Fungal_trans"/>
    <property type="match status" value="1"/>
</dbReference>
<feature type="region of interest" description="Disordered" evidence="6">
    <location>
        <begin position="26"/>
        <end position="54"/>
    </location>
</feature>
<evidence type="ECO:0000313" key="8">
    <source>
        <dbReference type="EMBL" id="KAJ9630339.1"/>
    </source>
</evidence>
<protein>
    <recommendedName>
        <fullName evidence="7">Xylanolytic transcriptional activator regulatory domain-containing protein</fullName>
    </recommendedName>
</protein>
<evidence type="ECO:0000259" key="7">
    <source>
        <dbReference type="SMART" id="SM00906"/>
    </source>
</evidence>
<dbReference type="EMBL" id="JAPDRN010000061">
    <property type="protein sequence ID" value="KAJ9630339.1"/>
    <property type="molecule type" value="Genomic_DNA"/>
</dbReference>
<feature type="compositionally biased region" description="Polar residues" evidence="6">
    <location>
        <begin position="36"/>
        <end position="54"/>
    </location>
</feature>
<evidence type="ECO:0000256" key="1">
    <source>
        <dbReference type="ARBA" id="ARBA00022833"/>
    </source>
</evidence>
<gene>
    <name evidence="8" type="ORF">H2204_008404</name>
</gene>
<dbReference type="PANTHER" id="PTHR47171">
    <property type="entry name" value="FARA-RELATED"/>
    <property type="match status" value="1"/>
</dbReference>
<dbReference type="GO" id="GO:0006351">
    <property type="term" value="P:DNA-templated transcription"/>
    <property type="evidence" value="ECO:0007669"/>
    <property type="project" value="InterPro"/>
</dbReference>
<evidence type="ECO:0000256" key="5">
    <source>
        <dbReference type="ARBA" id="ARBA00023242"/>
    </source>
</evidence>
<reference evidence="8" key="1">
    <citation type="submission" date="2022-10" db="EMBL/GenBank/DDBJ databases">
        <title>Culturing micro-colonial fungi from biological soil crusts in the Mojave desert and describing Neophaeococcomyces mojavensis, and introducing the new genera and species Taxawa tesnikishii.</title>
        <authorList>
            <person name="Kurbessoian T."/>
            <person name="Stajich J.E."/>
        </authorList>
    </citation>
    <scope>NUCLEOTIDE SEQUENCE</scope>
    <source>
        <strain evidence="8">TK_35</strain>
    </source>
</reference>
<dbReference type="InterPro" id="IPR007219">
    <property type="entry name" value="XnlR_reg_dom"/>
</dbReference>
<dbReference type="GO" id="GO:0008270">
    <property type="term" value="F:zinc ion binding"/>
    <property type="evidence" value="ECO:0007669"/>
    <property type="project" value="InterPro"/>
</dbReference>
<dbReference type="GO" id="GO:0003677">
    <property type="term" value="F:DNA binding"/>
    <property type="evidence" value="ECO:0007669"/>
    <property type="project" value="UniProtKB-KW"/>
</dbReference>
<feature type="region of interest" description="Disordered" evidence="6">
    <location>
        <begin position="600"/>
        <end position="625"/>
    </location>
</feature>
<dbReference type="InterPro" id="IPR052073">
    <property type="entry name" value="Amide_Lactam_Regulators"/>
</dbReference>
<evidence type="ECO:0000313" key="9">
    <source>
        <dbReference type="Proteomes" id="UP001172681"/>
    </source>
</evidence>
<feature type="region of interest" description="Disordered" evidence="6">
    <location>
        <begin position="68"/>
        <end position="99"/>
    </location>
</feature>
<proteinExistence type="predicted"/>
<keyword evidence="5" id="KW-0539">Nucleus</keyword>
<evidence type="ECO:0000256" key="6">
    <source>
        <dbReference type="SAM" id="MobiDB-lite"/>
    </source>
</evidence>
<sequence length="717" mass="80631">MALLNQDYYALDDGPHRRRRDTWTNWAREGQGLAPTATNLTEPSTTTPSNNASDTLEQIDAQLATTLEEHSDTARLSPAKSPAHDDHDESSTITMTTNDETVYIGESNLLTLVASSDGHVPTSTTNTSSLEPANLTYKLSNSTNRATARSKNRGMSWASGALLDYLNREEAFTFPEDGVTEALLQAYFKWFHPCFPVVDASQVSRQYRAKKMSPMLLQAMLFIGTSYVPDDFLISSGLSSRQDAKFHFYNRAKILFDADWEANKVAIVQTLFLISFWRSDASNDKDTRHWLASAVNFAQTRGYHRSLAPRGGPAAATQERSISSLRKRIWWSLYIRDRQCAASLGLPSRIRDEDCDVEKLNPEDFVQNGPVELPEIFGSSLPEHAQYCIQMAELAILLGKIVLKKFAPRDKTSKHDNSKLKNELSMWEERLPGSMQARNTLGSIWNDMLHLQYNHLLILLYGSVNIGTEHSSGETNENTFALEAAHRNTRIVEDMLAKDLIQYGQIHLYFYPSPIYHLLYTHVISITCMFSTLCVHVLQMRHSLRATARQLAEYRARICLMGLEELRCSWDANNWILQLLCQFLDDQTARTLNITDMAAAGNPSTQKSARAPPRRATPTESAWDSTRENIGSMTEGNFDRIDQTISMEPLQEGTDGLAESTQLNLDFMSQLLNLRDADDAFFDGTMDSDFTNAEMNLDGIFDQTSPCGVPFFRVGNG</sequence>
<accession>A0AA38XZU0</accession>
<keyword evidence="9" id="KW-1185">Reference proteome</keyword>
<dbReference type="PANTHER" id="PTHR47171:SF1">
    <property type="entry name" value="ZN(II)2CYS6 TRANSCRIPTION FACTOR (EUROFUNG)"/>
    <property type="match status" value="1"/>
</dbReference>
<keyword evidence="4" id="KW-0804">Transcription</keyword>
<dbReference type="CDD" id="cd12148">
    <property type="entry name" value="fungal_TF_MHR"/>
    <property type="match status" value="1"/>
</dbReference>
<evidence type="ECO:0000256" key="2">
    <source>
        <dbReference type="ARBA" id="ARBA00023015"/>
    </source>
</evidence>
<dbReference type="SMART" id="SM00906">
    <property type="entry name" value="Fungal_trans"/>
    <property type="match status" value="1"/>
</dbReference>
<keyword evidence="3" id="KW-0238">DNA-binding</keyword>
<comment type="caution">
    <text evidence="8">The sequence shown here is derived from an EMBL/GenBank/DDBJ whole genome shotgun (WGS) entry which is preliminary data.</text>
</comment>
<name>A0AA38XZU0_9EURO</name>
<evidence type="ECO:0000256" key="4">
    <source>
        <dbReference type="ARBA" id="ARBA00023163"/>
    </source>
</evidence>
<dbReference type="Proteomes" id="UP001172681">
    <property type="component" value="Unassembled WGS sequence"/>
</dbReference>
<evidence type="ECO:0000256" key="3">
    <source>
        <dbReference type="ARBA" id="ARBA00023125"/>
    </source>
</evidence>
<keyword evidence="2" id="KW-0805">Transcription regulation</keyword>
<keyword evidence="1" id="KW-0862">Zinc</keyword>
<dbReference type="AlphaFoldDB" id="A0AA38XZU0"/>
<organism evidence="8 9">
    <name type="scientific">Knufia peltigerae</name>
    <dbReference type="NCBI Taxonomy" id="1002370"/>
    <lineage>
        <taxon>Eukaryota</taxon>
        <taxon>Fungi</taxon>
        <taxon>Dikarya</taxon>
        <taxon>Ascomycota</taxon>
        <taxon>Pezizomycotina</taxon>
        <taxon>Eurotiomycetes</taxon>
        <taxon>Chaetothyriomycetidae</taxon>
        <taxon>Chaetothyriales</taxon>
        <taxon>Trichomeriaceae</taxon>
        <taxon>Knufia</taxon>
    </lineage>
</organism>